<evidence type="ECO:0000256" key="1">
    <source>
        <dbReference type="SAM" id="MobiDB-lite"/>
    </source>
</evidence>
<reference evidence="3 4" key="1">
    <citation type="journal article" date="2017" name="BMC Genomics">
        <title>Comparative genomic and phylogenomic analyses of the Bifidobacteriaceae family.</title>
        <authorList>
            <person name="Lugli G.A."/>
            <person name="Milani C."/>
            <person name="Turroni F."/>
            <person name="Duranti S."/>
            <person name="Mancabelli L."/>
            <person name="Mangifesta M."/>
            <person name="Ferrario C."/>
            <person name="Modesto M."/>
            <person name="Mattarelli P."/>
            <person name="Jiri K."/>
            <person name="van Sinderen D."/>
            <person name="Ventura M."/>
        </authorList>
    </citation>
    <scope>NUCLEOTIDE SEQUENCE [LARGE SCALE GENOMIC DNA]</scope>
    <source>
        <strain evidence="3 4">DSM 22924</strain>
    </source>
</reference>
<feature type="region of interest" description="Disordered" evidence="1">
    <location>
        <begin position="331"/>
        <end position="471"/>
    </location>
</feature>
<dbReference type="InterPro" id="IPR021421">
    <property type="entry name" value="DUF3071"/>
</dbReference>
<evidence type="ECO:0000259" key="2">
    <source>
        <dbReference type="Pfam" id="PF11268"/>
    </source>
</evidence>
<dbReference type="Pfam" id="PF11268">
    <property type="entry name" value="DUF3071"/>
    <property type="match status" value="1"/>
</dbReference>
<dbReference type="Proteomes" id="UP000216004">
    <property type="component" value="Unassembled WGS sequence"/>
</dbReference>
<feature type="compositionally biased region" description="Polar residues" evidence="1">
    <location>
        <begin position="406"/>
        <end position="451"/>
    </location>
</feature>
<dbReference type="NCBIfam" id="NF040712">
    <property type="entry name" value="SepH"/>
    <property type="match status" value="1"/>
</dbReference>
<dbReference type="RefSeq" id="WP_094722219.1">
    <property type="nucleotide sequence ID" value="NZ_MWWS01000002.1"/>
</dbReference>
<feature type="compositionally biased region" description="Polar residues" evidence="1">
    <location>
        <begin position="249"/>
        <end position="259"/>
    </location>
</feature>
<name>A0A261EVX2_9BIFI</name>
<evidence type="ECO:0000313" key="4">
    <source>
        <dbReference type="Proteomes" id="UP000216004"/>
    </source>
</evidence>
<accession>A0A261EVX2</accession>
<dbReference type="InterPro" id="IPR047682">
    <property type="entry name" value="SepH-like"/>
</dbReference>
<gene>
    <name evidence="3" type="ORF">BOCO_0171</name>
</gene>
<feature type="domain" description="DUF3071" evidence="2">
    <location>
        <begin position="9"/>
        <end position="173"/>
    </location>
</feature>
<feature type="compositionally biased region" description="Basic and acidic residues" evidence="1">
    <location>
        <begin position="261"/>
        <end position="277"/>
    </location>
</feature>
<feature type="region of interest" description="Disordered" evidence="1">
    <location>
        <begin position="197"/>
        <end position="315"/>
    </location>
</feature>
<evidence type="ECO:0000313" key="3">
    <source>
        <dbReference type="EMBL" id="OZG50985.1"/>
    </source>
</evidence>
<feature type="compositionally biased region" description="Polar residues" evidence="1">
    <location>
        <begin position="295"/>
        <end position="315"/>
    </location>
</feature>
<feature type="compositionally biased region" description="Polar residues" evidence="1">
    <location>
        <begin position="380"/>
        <end position="397"/>
    </location>
</feature>
<dbReference type="OrthoDB" id="5180791at2"/>
<comment type="caution">
    <text evidence="3">The sequence shown here is derived from an EMBL/GenBank/DDBJ whole genome shotgun (WGS) entry which is preliminary data.</text>
</comment>
<keyword evidence="4" id="KW-1185">Reference proteome</keyword>
<organism evidence="3 4">
    <name type="scientific">Bombiscardovia coagulans</name>
    <dbReference type="NCBI Taxonomy" id="686666"/>
    <lineage>
        <taxon>Bacteria</taxon>
        <taxon>Bacillati</taxon>
        <taxon>Actinomycetota</taxon>
        <taxon>Actinomycetes</taxon>
        <taxon>Bifidobacteriales</taxon>
        <taxon>Bifidobacteriaceae</taxon>
        <taxon>Bombiscardovia</taxon>
    </lineage>
</organism>
<dbReference type="EMBL" id="MWWS01000002">
    <property type="protein sequence ID" value="OZG50985.1"/>
    <property type="molecule type" value="Genomic_DNA"/>
</dbReference>
<protein>
    <recommendedName>
        <fullName evidence="2">DUF3071 domain-containing protein</fullName>
    </recommendedName>
</protein>
<sequence length="471" mass="50813">MPQEESKTARFDHVSGQGNLVFAYGHELFEVCVDNTLDRAILEAKQILEEEHGTPIPQASFALPISAIQAAVRAGETTKQVAQEFAVNEAIVRRFANPIETEKKYAIEQFLSMSAPKRGSGSSNEEAINRSLEAADVSINSVSWNATRRGNGPWKIRASFQAMGHAFQADWTWNMKENNITCVNTIAQQLLEGSQSFLPNTEDTAPPTNPELTAIQAPPAYSEPTVPTPSNTNTQAPVVEISTPPSVPAGTQGTAAEDSTSIDKKSSEQDNTPHTKDAAQLQSNQTDSARMYPVPTTTDMTGAQHTSEPLQEGPSTITQSVIAGDQTDTSIADESTKDNTDQQVDEHPSNPLTAWMYGGKRKTEKNKTVQQRGEQEPSTKAKNSLSKSAEPVSSQKPASKPIEARTNITNDTPSQTPHATTGQNTVGHQQTSQETTSGISSAQKTDSNQEPSPKKAGRSAVPSWDEILFGQ</sequence>
<feature type="compositionally biased region" description="Basic and acidic residues" evidence="1">
    <location>
        <begin position="334"/>
        <end position="348"/>
    </location>
</feature>
<dbReference type="AlphaFoldDB" id="A0A261EVX2"/>
<proteinExistence type="predicted"/>